<proteinExistence type="predicted"/>
<evidence type="ECO:0000313" key="5">
    <source>
        <dbReference type="EMBL" id="MBF4438118.1"/>
    </source>
</evidence>
<evidence type="ECO:0000313" key="6">
    <source>
        <dbReference type="Proteomes" id="UP000722957"/>
    </source>
</evidence>
<dbReference type="GO" id="GO:0003697">
    <property type="term" value="F:single-stranded DNA binding"/>
    <property type="evidence" value="ECO:0007669"/>
    <property type="project" value="InterPro"/>
</dbReference>
<keyword evidence="1" id="KW-0235">DNA replication</keyword>
<dbReference type="Proteomes" id="UP000722957">
    <property type="component" value="Unassembled WGS sequence"/>
</dbReference>
<keyword evidence="2" id="KW-0238">DNA-binding</keyword>
<organism evidence="5 7">
    <name type="scientific">Vibrio anguillarum</name>
    <name type="common">Listonella anguillarum</name>
    <dbReference type="NCBI Taxonomy" id="55601"/>
    <lineage>
        <taxon>Bacteria</taxon>
        <taxon>Pseudomonadati</taxon>
        <taxon>Pseudomonadota</taxon>
        <taxon>Gammaproteobacteria</taxon>
        <taxon>Vibrionales</taxon>
        <taxon>Vibrionaceae</taxon>
        <taxon>Vibrio</taxon>
    </lineage>
</organism>
<evidence type="ECO:0000256" key="1">
    <source>
        <dbReference type="ARBA" id="ARBA00022705"/>
    </source>
</evidence>
<dbReference type="AlphaFoldDB" id="A0A241NLG0"/>
<comment type="caution">
    <text evidence="5">The sequence shown here is derived from an EMBL/GenBank/DDBJ whole genome shotgun (WGS) entry which is preliminary data.</text>
</comment>
<dbReference type="EMBL" id="SCLC01001711">
    <property type="protein sequence ID" value="MBF4438118.1"/>
    <property type="molecule type" value="Genomic_DNA"/>
</dbReference>
<sequence length="92" mass="10690">MLKIEIFPENERIEIREIPSKDDKPPRKIYEQIAYVHLGGKFPVEMKVQLEKDQIPHATGLYTVHPSSFVVNNYGSLELKRFGMLLDPLPQK</sequence>
<dbReference type="Gene3D" id="2.40.50.140">
    <property type="entry name" value="Nucleic acid-binding proteins"/>
    <property type="match status" value="1"/>
</dbReference>
<dbReference type="EMBL" id="RDOM01000050">
    <property type="protein sequence ID" value="MBF4273486.1"/>
    <property type="molecule type" value="Genomic_DNA"/>
</dbReference>
<dbReference type="Pfam" id="PF02303">
    <property type="entry name" value="Phage_DNA_bind"/>
    <property type="match status" value="1"/>
</dbReference>
<protein>
    <recommendedName>
        <fullName evidence="3">Single-stranded DNA-binding protein</fullName>
    </recommendedName>
</protein>
<dbReference type="SUPFAM" id="SSF50249">
    <property type="entry name" value="Nucleic acid-binding proteins"/>
    <property type="match status" value="1"/>
</dbReference>
<dbReference type="InterPro" id="IPR003512">
    <property type="entry name" value="Phage_M13_G5P_DNA-bd"/>
</dbReference>
<evidence type="ECO:0000313" key="4">
    <source>
        <dbReference type="EMBL" id="MBF4273486.1"/>
    </source>
</evidence>
<evidence type="ECO:0000256" key="3">
    <source>
        <dbReference type="ARBA" id="ARBA00030596"/>
    </source>
</evidence>
<name>A0A241NLG0_VIBAN</name>
<dbReference type="InterPro" id="IPR012340">
    <property type="entry name" value="NA-bd_OB-fold"/>
</dbReference>
<gene>
    <name evidence="4" type="ORF">EAY07_15920</name>
    <name evidence="5" type="ORF">ERJ77_27265</name>
</gene>
<dbReference type="KEGG" id="vau:VANGNB10_cII0425"/>
<dbReference type="GO" id="GO:0006260">
    <property type="term" value="P:DNA replication"/>
    <property type="evidence" value="ECO:0007669"/>
    <property type="project" value="UniProtKB-KW"/>
</dbReference>
<dbReference type="RefSeq" id="WP_019281036.1">
    <property type="nucleotide sequence ID" value="NZ_CP020533.1"/>
</dbReference>
<accession>A0A241NLG0</accession>
<reference evidence="5 6" key="1">
    <citation type="journal article" date="2021" name="PeerJ">
        <title>Analysis of 44 Vibrio anguillarum genomes reveals high genetic diversity.</title>
        <authorList>
            <person name="Hansen M.J."/>
            <person name="Dalsgaard I."/>
        </authorList>
    </citation>
    <scope>NUCLEOTIDE SEQUENCE</scope>
    <source>
        <strain evidence="4 6">17-16730-2A</strain>
        <strain evidence="5">850617-1/1</strain>
    </source>
</reference>
<dbReference type="Proteomes" id="UP000786185">
    <property type="component" value="Unassembled WGS sequence"/>
</dbReference>
<evidence type="ECO:0000256" key="2">
    <source>
        <dbReference type="ARBA" id="ARBA00023125"/>
    </source>
</evidence>
<evidence type="ECO:0000313" key="7">
    <source>
        <dbReference type="Proteomes" id="UP000786185"/>
    </source>
</evidence>